<reference evidence="3 4" key="1">
    <citation type="journal article" date="2012" name="Appl. Environ. Microbiol.">
        <title>Short-read sequencing for genomic analysis of the brown rot fungus Fibroporia radiculosa.</title>
        <authorList>
            <person name="Tang J.D."/>
            <person name="Perkins A.D."/>
            <person name="Sonstegard T.S."/>
            <person name="Schroeder S.G."/>
            <person name="Burgess S.C."/>
            <person name="Diehl S.V."/>
        </authorList>
    </citation>
    <scope>NUCLEOTIDE SEQUENCE [LARGE SCALE GENOMIC DNA]</scope>
    <source>
        <strain evidence="3 4">TFFH 294</strain>
    </source>
</reference>
<dbReference type="AlphaFoldDB" id="J4I209"/>
<protein>
    <submittedName>
        <fullName evidence="3">Uncharacterized protein</fullName>
    </submittedName>
</protein>
<dbReference type="Proteomes" id="UP000006352">
    <property type="component" value="Unassembled WGS sequence"/>
</dbReference>
<evidence type="ECO:0000313" key="4">
    <source>
        <dbReference type="Proteomes" id="UP000006352"/>
    </source>
</evidence>
<gene>
    <name evidence="3" type="ORF">FIBRA_08051</name>
</gene>
<dbReference type="GeneID" id="24100728"/>
<dbReference type="InterPro" id="IPR051490">
    <property type="entry name" value="THEM6_lcsJ_thioesterase"/>
</dbReference>
<sequence length="267" mass="28714">MFRAGGWMALGGTHFNFLREIPILSQYECRSSIAGWDNKWLYVVIRFVSHSRKKSKSKTNEESSPQSDAVDTRADAAPYPVLHMPVVLDKSQDSSAAPSALASPPSLDPSSTNGSVTGTQASLDSHARAVSAALRPGTHVESDGATLHCVAISAICFKIGRITIPPALALVCEGLSVGPEAGIEDAPAPAPYSRANPPPFWSRVEELRGTEINLSRLRAFYAGGWREVPEGERWWESALGGEVEKRRAAGMQIAGSLRRGMEGMQSL</sequence>
<dbReference type="SUPFAM" id="SSF54637">
    <property type="entry name" value="Thioesterase/thiol ester dehydrase-isomerase"/>
    <property type="match status" value="1"/>
</dbReference>
<dbReference type="InParanoid" id="J4I209"/>
<proteinExistence type="inferred from homology"/>
<evidence type="ECO:0000313" key="3">
    <source>
        <dbReference type="EMBL" id="CCM05817.1"/>
    </source>
</evidence>
<name>J4I209_9APHY</name>
<dbReference type="PANTHER" id="PTHR12475">
    <property type="match status" value="1"/>
</dbReference>
<evidence type="ECO:0000256" key="2">
    <source>
        <dbReference type="SAM" id="MobiDB-lite"/>
    </source>
</evidence>
<dbReference type="EMBL" id="HE797207">
    <property type="protein sequence ID" value="CCM05817.1"/>
    <property type="molecule type" value="Genomic_DNA"/>
</dbReference>
<dbReference type="OrthoDB" id="265761at2759"/>
<dbReference type="PANTHER" id="PTHR12475:SF4">
    <property type="entry name" value="PROTEIN THEM6"/>
    <property type="match status" value="1"/>
</dbReference>
<keyword evidence="4" id="KW-1185">Reference proteome</keyword>
<comment type="similarity">
    <text evidence="1">Belongs to the lcsJ thioesterase family.</text>
</comment>
<feature type="compositionally biased region" description="Low complexity" evidence="2">
    <location>
        <begin position="94"/>
        <end position="111"/>
    </location>
</feature>
<accession>J4I209</accession>
<feature type="region of interest" description="Disordered" evidence="2">
    <location>
        <begin position="94"/>
        <end position="122"/>
    </location>
</feature>
<dbReference type="RefSeq" id="XP_012185100.1">
    <property type="nucleotide sequence ID" value="XM_012329710.1"/>
</dbReference>
<feature type="compositionally biased region" description="Polar residues" evidence="2">
    <location>
        <begin position="112"/>
        <end position="122"/>
    </location>
</feature>
<evidence type="ECO:0000256" key="1">
    <source>
        <dbReference type="ARBA" id="ARBA00038476"/>
    </source>
</evidence>
<dbReference type="HOGENOM" id="CLU_043860_1_0_1"/>
<dbReference type="InterPro" id="IPR029069">
    <property type="entry name" value="HotDog_dom_sf"/>
</dbReference>
<organism evidence="3 4">
    <name type="scientific">Fibroporia radiculosa</name>
    <dbReference type="NCBI Taxonomy" id="599839"/>
    <lineage>
        <taxon>Eukaryota</taxon>
        <taxon>Fungi</taxon>
        <taxon>Dikarya</taxon>
        <taxon>Basidiomycota</taxon>
        <taxon>Agaricomycotina</taxon>
        <taxon>Agaricomycetes</taxon>
        <taxon>Polyporales</taxon>
        <taxon>Fibroporiaceae</taxon>
        <taxon>Fibroporia</taxon>
    </lineage>
</organism>